<reference evidence="4" key="3">
    <citation type="submission" date="2025-09" db="UniProtKB">
        <authorList>
            <consortium name="Ensembl"/>
        </authorList>
    </citation>
    <scope>IDENTIFICATION</scope>
</reference>
<reference evidence="4" key="1">
    <citation type="submission" date="2019-06" db="EMBL/GenBank/DDBJ databases">
        <authorList>
            <consortium name="Wellcome Sanger Institute Data Sharing"/>
        </authorList>
    </citation>
    <scope>NUCLEOTIDE SEQUENCE [LARGE SCALE GENOMIC DNA]</scope>
</reference>
<dbReference type="GO" id="GO:0005524">
    <property type="term" value="F:ATP binding"/>
    <property type="evidence" value="ECO:0007669"/>
    <property type="project" value="UniProtKB-KW"/>
</dbReference>
<protein>
    <recommendedName>
        <fullName evidence="6">Heat shock protein family A (Hsp70) member 12A.2</fullName>
    </recommendedName>
</protein>
<dbReference type="CDD" id="cd10229">
    <property type="entry name" value="ASKHA_NBD_HSP70_HSPA12"/>
    <property type="match status" value="1"/>
</dbReference>
<dbReference type="Ensembl" id="ENSMMDT00005040931.1">
    <property type="protein sequence ID" value="ENSMMDP00005040103.1"/>
    <property type="gene ID" value="ENSMMDG00005018570.1"/>
</dbReference>
<organism evidence="4 5">
    <name type="scientific">Myripristis murdjan</name>
    <name type="common">pinecone soldierfish</name>
    <dbReference type="NCBI Taxonomy" id="586833"/>
    <lineage>
        <taxon>Eukaryota</taxon>
        <taxon>Metazoa</taxon>
        <taxon>Chordata</taxon>
        <taxon>Craniata</taxon>
        <taxon>Vertebrata</taxon>
        <taxon>Euteleostomi</taxon>
        <taxon>Actinopterygii</taxon>
        <taxon>Neopterygii</taxon>
        <taxon>Teleostei</taxon>
        <taxon>Neoteleostei</taxon>
        <taxon>Acanthomorphata</taxon>
        <taxon>Holocentriformes</taxon>
        <taxon>Holocentridae</taxon>
        <taxon>Myripristis</taxon>
    </lineage>
</organism>
<dbReference type="Gene3D" id="3.30.420.40">
    <property type="match status" value="2"/>
</dbReference>
<evidence type="ECO:0000256" key="2">
    <source>
        <dbReference type="ARBA" id="ARBA00022741"/>
    </source>
</evidence>
<accession>A0A667ZN66</accession>
<sequence>IDMHTRCVISVCGAPCLGKEHGFETPKTPTCILFNEDEEFFKFGYDAKMAYTKMSNQEAKKYYLFENFKMSLYGKQLNRNLTIEATNGKSMSAMKVITETLRYLKEHALKTVNDNMAGAKLTASDFTWVLTLPAIWDASSKQFMREAATETGIVTERTVDKLVIALEPEAASLWCKKLPSDGFVTETSVKEKLEQAPGTQYIVADCGGGTIDITVHEVLDGGALKELYKASGNGLGGQLVDQKFKNFLKEIFSDDLWDEYERTYPAELQRMMYGFSIVKCADEDVEISCPFNLGELAQKRQNIEMFFKTVQGASWDEGAIKISKEKMRSFYDESLSGITKNLKEIQKEDFRISYILLVGGFASSEILRKHITKQFGKQCRMLCPFGAQEAIIKGAVMYGKRPELVASRKSAFTYGISVSERFDESKHKAEKLLSNKEGKWCLDIFKQMVKIGEDVGWDETREHMFSPIAADQTSCVFRFFRTERENPMYVDEWGLDPLGSCTVAMPDTRRGMNRNIKLEITFGSTEIKATATDIDSNSTAFVKIDFMSS</sequence>
<gene>
    <name evidence="4" type="primary">LOC115380337</name>
</gene>
<dbReference type="Proteomes" id="UP000472263">
    <property type="component" value="Chromosome 21"/>
</dbReference>
<dbReference type="PANTHER" id="PTHR14187">
    <property type="entry name" value="ALPHA KINASE/ELONGATION FACTOR 2 KINASE"/>
    <property type="match status" value="1"/>
</dbReference>
<dbReference type="GO" id="GO:0140662">
    <property type="term" value="F:ATP-dependent protein folding chaperone"/>
    <property type="evidence" value="ECO:0007669"/>
    <property type="project" value="InterPro"/>
</dbReference>
<dbReference type="InParanoid" id="A0A667ZN66"/>
<dbReference type="PANTHER" id="PTHR14187:SF5">
    <property type="entry name" value="HEAT SHOCK 70 KDA PROTEIN 12A"/>
    <property type="match status" value="1"/>
</dbReference>
<dbReference type="SUPFAM" id="SSF53067">
    <property type="entry name" value="Actin-like ATPase domain"/>
    <property type="match status" value="2"/>
</dbReference>
<evidence type="ECO:0000256" key="3">
    <source>
        <dbReference type="ARBA" id="ARBA00022840"/>
    </source>
</evidence>
<keyword evidence="5" id="KW-1185">Reference proteome</keyword>
<proteinExistence type="inferred from homology"/>
<dbReference type="InterPro" id="IPR043129">
    <property type="entry name" value="ATPase_NBD"/>
</dbReference>
<evidence type="ECO:0000313" key="4">
    <source>
        <dbReference type="Ensembl" id="ENSMMDP00005040103.1"/>
    </source>
</evidence>
<dbReference type="GeneTree" id="ENSGT00940000154551"/>
<evidence type="ECO:0000313" key="5">
    <source>
        <dbReference type="Proteomes" id="UP000472263"/>
    </source>
</evidence>
<dbReference type="Pfam" id="PF00012">
    <property type="entry name" value="HSP70"/>
    <property type="match status" value="1"/>
</dbReference>
<keyword evidence="2" id="KW-0547">Nucleotide-binding</keyword>
<reference evidence="4" key="2">
    <citation type="submission" date="2025-08" db="UniProtKB">
        <authorList>
            <consortium name="Ensembl"/>
        </authorList>
    </citation>
    <scope>IDENTIFICATION</scope>
</reference>
<keyword evidence="3" id="KW-0067">ATP-binding</keyword>
<name>A0A667ZN66_9TELE</name>
<dbReference type="AlphaFoldDB" id="A0A667ZN66"/>
<dbReference type="InterPro" id="IPR013126">
    <property type="entry name" value="Hsp_70_fam"/>
</dbReference>
<dbReference type="FunCoup" id="A0A667ZN66">
    <property type="interactions" value="4"/>
</dbReference>
<evidence type="ECO:0008006" key="6">
    <source>
        <dbReference type="Google" id="ProtNLM"/>
    </source>
</evidence>
<evidence type="ECO:0000256" key="1">
    <source>
        <dbReference type="ARBA" id="ARBA00007381"/>
    </source>
</evidence>
<comment type="similarity">
    <text evidence="1">Belongs to the heat shock protein 70 family.</text>
</comment>